<feature type="domain" description="Ig-like" evidence="4">
    <location>
        <begin position="46"/>
        <end position="133"/>
    </location>
</feature>
<dbReference type="CDD" id="cd00096">
    <property type="entry name" value="Ig"/>
    <property type="match status" value="2"/>
</dbReference>
<dbReference type="InterPro" id="IPR003599">
    <property type="entry name" value="Ig_sub"/>
</dbReference>
<dbReference type="EMBL" id="HBUE01091855">
    <property type="protein sequence ID" value="CAG6481954.1"/>
    <property type="molecule type" value="Transcribed_RNA"/>
</dbReference>
<dbReference type="GO" id="GO:0005886">
    <property type="term" value="C:plasma membrane"/>
    <property type="evidence" value="ECO:0007669"/>
    <property type="project" value="TreeGrafter"/>
</dbReference>
<protein>
    <submittedName>
        <fullName evidence="5">Lachesin</fullName>
    </submittedName>
</protein>
<evidence type="ECO:0000259" key="4">
    <source>
        <dbReference type="PROSITE" id="PS50835"/>
    </source>
</evidence>
<dbReference type="GO" id="GO:0007156">
    <property type="term" value="P:homophilic cell adhesion via plasma membrane adhesion molecules"/>
    <property type="evidence" value="ECO:0007669"/>
    <property type="project" value="TreeGrafter"/>
</dbReference>
<feature type="domain" description="Ig-like" evidence="4">
    <location>
        <begin position="232"/>
        <end position="328"/>
    </location>
</feature>
<dbReference type="InterPro" id="IPR007110">
    <property type="entry name" value="Ig-like_dom"/>
</dbReference>
<feature type="signal peptide" evidence="3">
    <location>
        <begin position="1"/>
        <end position="21"/>
    </location>
</feature>
<dbReference type="InterPro" id="IPR013783">
    <property type="entry name" value="Ig-like_fold"/>
</dbReference>
<reference evidence="5" key="1">
    <citation type="submission" date="2021-05" db="EMBL/GenBank/DDBJ databases">
        <authorList>
            <person name="Alioto T."/>
            <person name="Alioto T."/>
            <person name="Gomez Garrido J."/>
        </authorList>
    </citation>
    <scope>NUCLEOTIDE SEQUENCE</scope>
</reference>
<dbReference type="InterPro" id="IPR013106">
    <property type="entry name" value="Ig_V-set"/>
</dbReference>
<dbReference type="SMART" id="SM00406">
    <property type="entry name" value="IGv"/>
    <property type="match status" value="2"/>
</dbReference>
<evidence type="ECO:0000256" key="1">
    <source>
        <dbReference type="ARBA" id="ARBA00022737"/>
    </source>
</evidence>
<feature type="domain" description="Ig-like" evidence="4">
    <location>
        <begin position="142"/>
        <end position="223"/>
    </location>
</feature>
<dbReference type="InterPro" id="IPR003598">
    <property type="entry name" value="Ig_sub2"/>
</dbReference>
<dbReference type="AlphaFoldDB" id="A0A8D8BWJ7"/>
<dbReference type="InterPro" id="IPR036179">
    <property type="entry name" value="Ig-like_dom_sf"/>
</dbReference>
<dbReference type="FunFam" id="2.60.40.10:FF:000877">
    <property type="entry name" value="CLUMA_CG002357, isoform A"/>
    <property type="match status" value="1"/>
</dbReference>
<sequence>MAGYVCHILLFFLFAQETAYGTSYGNSLSDPLSDPDFIDSPPMIQPKFTSRSQSIRAVIGDTITLPCDVENLGNNILLWRRGSAVVTAASLIITRDTRFKLLKGYTLQIKNVRPQDAGDYSCQVGDHDNRDLVHTVEILVPPSVRSNPETGHVTVRKGGTATLECKASGNPVPSISWTRKDSLHGSPHLADGPTLTLDAVSRQDSGTYRCYADNGIREPVFVDMQLIVLSPPEITVEKTWVHAGEGYETQLVCTVHGDSSPELVHLHHLQMMWYQDSFLLHPNDRRTMDTRGDKHYLTIRNVRQSDFGNYSCVAENSLGRAKKYIEVSGRPGPAQFHSPMYSRYREIYNLTWSVESFPSIEEIRLLYRKLMMNESYQHPGRWHDVILNPPSSRAESYRHIMTYTIRSLDPNSVYETIVQAKNRYGWNEVSDIFQFYTLSTDMPEEAVEQTLGSTAFGNPFSWASSVTPCPQLNWMLLAVAAVITSMKLFVCL</sequence>
<dbReference type="InterPro" id="IPR013098">
    <property type="entry name" value="Ig_I-set"/>
</dbReference>
<dbReference type="InterPro" id="IPR036116">
    <property type="entry name" value="FN3_sf"/>
</dbReference>
<dbReference type="GO" id="GO:0043025">
    <property type="term" value="C:neuronal cell body"/>
    <property type="evidence" value="ECO:0007669"/>
    <property type="project" value="TreeGrafter"/>
</dbReference>
<keyword evidence="1" id="KW-0677">Repeat</keyword>
<dbReference type="PROSITE" id="PS50835">
    <property type="entry name" value="IG_LIKE"/>
    <property type="match status" value="3"/>
</dbReference>
<dbReference type="FunFam" id="2.60.40.10:FF:001268">
    <property type="entry name" value="Blast:Protein CEPU-1"/>
    <property type="match status" value="1"/>
</dbReference>
<feature type="chain" id="PRO_5036260439" evidence="3">
    <location>
        <begin position="22"/>
        <end position="492"/>
    </location>
</feature>
<keyword evidence="3" id="KW-0732">Signal</keyword>
<evidence type="ECO:0000256" key="2">
    <source>
        <dbReference type="ARBA" id="ARBA00023319"/>
    </source>
</evidence>
<dbReference type="InterPro" id="IPR050958">
    <property type="entry name" value="Cell_Adh-Cytoskel_Orgn"/>
</dbReference>
<organism evidence="5">
    <name type="scientific">Culex pipiens</name>
    <name type="common">House mosquito</name>
    <dbReference type="NCBI Taxonomy" id="7175"/>
    <lineage>
        <taxon>Eukaryota</taxon>
        <taxon>Metazoa</taxon>
        <taxon>Ecdysozoa</taxon>
        <taxon>Arthropoda</taxon>
        <taxon>Hexapoda</taxon>
        <taxon>Insecta</taxon>
        <taxon>Pterygota</taxon>
        <taxon>Neoptera</taxon>
        <taxon>Endopterygota</taxon>
        <taxon>Diptera</taxon>
        <taxon>Nematocera</taxon>
        <taxon>Culicoidea</taxon>
        <taxon>Culicidae</taxon>
        <taxon>Culicinae</taxon>
        <taxon>Culicini</taxon>
        <taxon>Culex</taxon>
        <taxon>Culex</taxon>
    </lineage>
</organism>
<evidence type="ECO:0000256" key="3">
    <source>
        <dbReference type="SAM" id="SignalP"/>
    </source>
</evidence>
<keyword evidence="2" id="KW-0393">Immunoglobulin domain</keyword>
<accession>A0A8D8BWJ7</accession>
<dbReference type="SMART" id="SM00409">
    <property type="entry name" value="IG"/>
    <property type="match status" value="3"/>
</dbReference>
<dbReference type="Pfam" id="PF07679">
    <property type="entry name" value="I-set"/>
    <property type="match status" value="1"/>
</dbReference>
<proteinExistence type="predicted"/>
<dbReference type="SUPFAM" id="SSF49265">
    <property type="entry name" value="Fibronectin type III"/>
    <property type="match status" value="1"/>
</dbReference>
<dbReference type="Pfam" id="PF13927">
    <property type="entry name" value="Ig_3"/>
    <property type="match status" value="2"/>
</dbReference>
<dbReference type="Gene3D" id="2.60.40.10">
    <property type="entry name" value="Immunoglobulins"/>
    <property type="match status" value="4"/>
</dbReference>
<dbReference type="GO" id="GO:0030424">
    <property type="term" value="C:axon"/>
    <property type="evidence" value="ECO:0007669"/>
    <property type="project" value="TreeGrafter"/>
</dbReference>
<dbReference type="GO" id="GO:0008046">
    <property type="term" value="F:axon guidance receptor activity"/>
    <property type="evidence" value="ECO:0007669"/>
    <property type="project" value="TreeGrafter"/>
</dbReference>
<dbReference type="CDD" id="cd00063">
    <property type="entry name" value="FN3"/>
    <property type="match status" value="1"/>
</dbReference>
<evidence type="ECO:0000313" key="5">
    <source>
        <dbReference type="EMBL" id="CAG6481953.1"/>
    </source>
</evidence>
<dbReference type="GO" id="GO:0050808">
    <property type="term" value="P:synapse organization"/>
    <property type="evidence" value="ECO:0007669"/>
    <property type="project" value="TreeGrafter"/>
</dbReference>
<dbReference type="PANTHER" id="PTHR45080">
    <property type="entry name" value="CONTACTIN 5"/>
    <property type="match status" value="1"/>
</dbReference>
<dbReference type="SUPFAM" id="SSF48726">
    <property type="entry name" value="Immunoglobulin"/>
    <property type="match status" value="3"/>
</dbReference>
<dbReference type="PANTHER" id="PTHR45080:SF38">
    <property type="entry name" value="FI23916P1-RELATED"/>
    <property type="match status" value="1"/>
</dbReference>
<name>A0A8D8BWJ7_CULPI</name>
<dbReference type="SMART" id="SM00408">
    <property type="entry name" value="IGc2"/>
    <property type="match status" value="3"/>
</dbReference>
<dbReference type="EMBL" id="HBUE01091854">
    <property type="protein sequence ID" value="CAG6481953.1"/>
    <property type="molecule type" value="Transcribed_RNA"/>
</dbReference>
<dbReference type="InterPro" id="IPR003961">
    <property type="entry name" value="FN3_dom"/>
</dbReference>